<dbReference type="EMBL" id="KV442029">
    <property type="protein sequence ID" value="OAQ31513.1"/>
    <property type="molecule type" value="Genomic_DNA"/>
</dbReference>
<organism evidence="2 3">
    <name type="scientific">Linnemannia elongata AG-77</name>
    <dbReference type="NCBI Taxonomy" id="1314771"/>
    <lineage>
        <taxon>Eukaryota</taxon>
        <taxon>Fungi</taxon>
        <taxon>Fungi incertae sedis</taxon>
        <taxon>Mucoromycota</taxon>
        <taxon>Mortierellomycotina</taxon>
        <taxon>Mortierellomycetes</taxon>
        <taxon>Mortierellales</taxon>
        <taxon>Mortierellaceae</taxon>
        <taxon>Linnemannia</taxon>
    </lineage>
</organism>
<reference evidence="2 3" key="1">
    <citation type="submission" date="2016-05" db="EMBL/GenBank/DDBJ databases">
        <title>Genome sequencing reveals origins of a unique bacterial endosymbiosis in the earliest lineages of terrestrial Fungi.</title>
        <authorList>
            <consortium name="DOE Joint Genome Institute"/>
            <person name="Uehling J."/>
            <person name="Gryganskyi A."/>
            <person name="Hameed K."/>
            <person name="Tschaplinski T."/>
            <person name="Misztal P."/>
            <person name="Wu S."/>
            <person name="Desiro A."/>
            <person name="Vande Pol N."/>
            <person name="Du Z.-Y."/>
            <person name="Zienkiewicz A."/>
            <person name="Zienkiewicz K."/>
            <person name="Morin E."/>
            <person name="Tisserant E."/>
            <person name="Splivallo R."/>
            <person name="Hainaut M."/>
            <person name="Henrissat B."/>
            <person name="Ohm R."/>
            <person name="Kuo A."/>
            <person name="Yan J."/>
            <person name="Lipzen A."/>
            <person name="Nolan M."/>
            <person name="Labutti K."/>
            <person name="Barry K."/>
            <person name="Goldstein A."/>
            <person name="Labbe J."/>
            <person name="Schadt C."/>
            <person name="Tuskan G."/>
            <person name="Grigoriev I."/>
            <person name="Martin F."/>
            <person name="Vilgalys R."/>
            <person name="Bonito G."/>
        </authorList>
    </citation>
    <scope>NUCLEOTIDE SEQUENCE [LARGE SCALE GENOMIC DNA]</scope>
    <source>
        <strain evidence="2 3">AG-77</strain>
    </source>
</reference>
<protein>
    <submittedName>
        <fullName evidence="2">Uncharacterized protein</fullName>
    </submittedName>
</protein>
<evidence type="ECO:0000313" key="3">
    <source>
        <dbReference type="Proteomes" id="UP000078512"/>
    </source>
</evidence>
<feature type="region of interest" description="Disordered" evidence="1">
    <location>
        <begin position="35"/>
        <end position="62"/>
    </location>
</feature>
<dbReference type="AlphaFoldDB" id="A0A197K2U7"/>
<accession>A0A197K2U7</accession>
<evidence type="ECO:0000313" key="2">
    <source>
        <dbReference type="EMBL" id="OAQ31513.1"/>
    </source>
</evidence>
<keyword evidence="3" id="KW-1185">Reference proteome</keyword>
<evidence type="ECO:0000256" key="1">
    <source>
        <dbReference type="SAM" id="MobiDB-lite"/>
    </source>
</evidence>
<name>A0A197K2U7_9FUNG</name>
<feature type="compositionally biased region" description="Polar residues" evidence="1">
    <location>
        <begin position="47"/>
        <end position="62"/>
    </location>
</feature>
<sequence length="62" mass="6487">MILNNIYTSDIIGTKPLSHLLSISPIATNTISPTGPSNHLLLHPGGSATTQRPLPTTNGNNL</sequence>
<gene>
    <name evidence="2" type="ORF">K457DRAFT_136025</name>
</gene>
<proteinExistence type="predicted"/>
<dbReference type="Proteomes" id="UP000078512">
    <property type="component" value="Unassembled WGS sequence"/>
</dbReference>